<dbReference type="InterPro" id="IPR049492">
    <property type="entry name" value="BD-FAE-like_dom"/>
</dbReference>
<gene>
    <name evidence="3" type="ORF">EAV92_02525</name>
</gene>
<dbReference type="PANTHER" id="PTHR48081">
    <property type="entry name" value="AB HYDROLASE SUPERFAMILY PROTEIN C4A8.06C"/>
    <property type="match status" value="1"/>
</dbReference>
<keyword evidence="1 3" id="KW-0378">Hydrolase</keyword>
<dbReference type="Pfam" id="PF20434">
    <property type="entry name" value="BD-FAE"/>
    <property type="match status" value="1"/>
</dbReference>
<accession>A0A3G3JTL3</accession>
<dbReference type="KEGG" id="coh:EAV92_02525"/>
<dbReference type="PANTHER" id="PTHR48081:SF6">
    <property type="entry name" value="PEPTIDASE S9 PROLYL OLIGOPEPTIDASE CATALYTIC DOMAIN-CONTAINING PROTEIN"/>
    <property type="match status" value="1"/>
</dbReference>
<keyword evidence="4" id="KW-1185">Reference proteome</keyword>
<name>A0A3G3JTL3_9BACL</name>
<proteinExistence type="predicted"/>
<dbReference type="InterPro" id="IPR029058">
    <property type="entry name" value="AB_hydrolase_fold"/>
</dbReference>
<reference evidence="3 4" key="1">
    <citation type="submission" date="2018-10" db="EMBL/GenBank/DDBJ databases">
        <title>Genome Sequence of Cohnella sp.</title>
        <authorList>
            <person name="Srinivasan S."/>
            <person name="Kim M.K."/>
        </authorList>
    </citation>
    <scope>NUCLEOTIDE SEQUENCE [LARGE SCALE GENOMIC DNA]</scope>
    <source>
        <strain evidence="3 4">18JY8-7</strain>
    </source>
</reference>
<evidence type="ECO:0000313" key="4">
    <source>
        <dbReference type="Proteomes" id="UP000269097"/>
    </source>
</evidence>
<dbReference type="AlphaFoldDB" id="A0A3G3JTL3"/>
<sequence length="303" mass="33990">MLSETIQLWDGRVEVRVQSYILNDSKEFQSGVKRPAVIICPGGAYLGTSDREAEPVALKFASKGYHAFVLRYTTYFKEWVTDFRNPPPSNPLSVYPQPLLDLGRTIAMIRENAEQWNIDSDRIAVAGFSAGGHLAASLGVHWHESWLGERLNVDNTLLKPNALVLGYALLDYVLMREETAKGPNEMMRGLFEVSNRAVFGKPDPSTEELIERSPAYHVNSNTPPTFLWHTAEDDGVFAQNSLHFAIELAKNKIPYELHVFEKGPHGLSLSDETTAAIPEHLNPHAKVWFDTAISWLSTRMSVQ</sequence>
<dbReference type="SUPFAM" id="SSF53474">
    <property type="entry name" value="alpha/beta-Hydrolases"/>
    <property type="match status" value="1"/>
</dbReference>
<feature type="domain" description="BD-FAE-like" evidence="2">
    <location>
        <begin position="33"/>
        <end position="245"/>
    </location>
</feature>
<evidence type="ECO:0000256" key="1">
    <source>
        <dbReference type="ARBA" id="ARBA00022801"/>
    </source>
</evidence>
<evidence type="ECO:0000259" key="2">
    <source>
        <dbReference type="Pfam" id="PF20434"/>
    </source>
</evidence>
<organism evidence="3 4">
    <name type="scientific">Cohnella candidum</name>
    <dbReference type="NCBI Taxonomy" id="2674991"/>
    <lineage>
        <taxon>Bacteria</taxon>
        <taxon>Bacillati</taxon>
        <taxon>Bacillota</taxon>
        <taxon>Bacilli</taxon>
        <taxon>Bacillales</taxon>
        <taxon>Paenibacillaceae</taxon>
        <taxon>Cohnella</taxon>
    </lineage>
</organism>
<dbReference type="GO" id="GO:0016787">
    <property type="term" value="F:hydrolase activity"/>
    <property type="evidence" value="ECO:0007669"/>
    <property type="project" value="UniProtKB-KW"/>
</dbReference>
<dbReference type="RefSeq" id="WP_123039619.1">
    <property type="nucleotide sequence ID" value="NZ_CP033433.1"/>
</dbReference>
<dbReference type="Proteomes" id="UP000269097">
    <property type="component" value="Chromosome"/>
</dbReference>
<dbReference type="EMBL" id="CP033433">
    <property type="protein sequence ID" value="AYQ71556.1"/>
    <property type="molecule type" value="Genomic_DNA"/>
</dbReference>
<dbReference type="Gene3D" id="3.40.50.1820">
    <property type="entry name" value="alpha/beta hydrolase"/>
    <property type="match status" value="1"/>
</dbReference>
<protein>
    <submittedName>
        <fullName evidence="3">Alpha/beta hydrolase</fullName>
    </submittedName>
</protein>
<evidence type="ECO:0000313" key="3">
    <source>
        <dbReference type="EMBL" id="AYQ71556.1"/>
    </source>
</evidence>
<dbReference type="InterPro" id="IPR050300">
    <property type="entry name" value="GDXG_lipolytic_enzyme"/>
</dbReference>